<comment type="caution">
    <text evidence="2">The sequence shown here is derived from an EMBL/GenBank/DDBJ whole genome shotgun (WGS) entry which is preliminary data.</text>
</comment>
<keyword evidence="1" id="KW-0472">Membrane</keyword>
<organism evidence="2">
    <name type="scientific">gut metagenome</name>
    <dbReference type="NCBI Taxonomy" id="749906"/>
    <lineage>
        <taxon>unclassified sequences</taxon>
        <taxon>metagenomes</taxon>
        <taxon>organismal metagenomes</taxon>
    </lineage>
</organism>
<sequence>MTYGTIGILPLSVQWFILLATVFYGDSLQLSSATSSP</sequence>
<feature type="transmembrane region" description="Helical" evidence="1">
    <location>
        <begin position="6"/>
        <end position="25"/>
    </location>
</feature>
<reference evidence="2" key="1">
    <citation type="journal article" date="2012" name="PLoS ONE">
        <title>Gene sets for utilization of primary and secondary nutrition supplies in the distal gut of endangered iberian lynx.</title>
        <authorList>
            <person name="Alcaide M."/>
            <person name="Messina E."/>
            <person name="Richter M."/>
            <person name="Bargiela R."/>
            <person name="Peplies J."/>
            <person name="Huws S.A."/>
            <person name="Newbold C.J."/>
            <person name="Golyshin P.N."/>
            <person name="Simon M.A."/>
            <person name="Lopez G."/>
            <person name="Yakimov M.M."/>
            <person name="Ferrer M."/>
        </authorList>
    </citation>
    <scope>NUCLEOTIDE SEQUENCE</scope>
</reference>
<proteinExistence type="predicted"/>
<evidence type="ECO:0000313" key="2">
    <source>
        <dbReference type="EMBL" id="EJX08428.1"/>
    </source>
</evidence>
<dbReference type="AlphaFoldDB" id="J9GYW8"/>
<accession>J9GYW8</accession>
<keyword evidence="1" id="KW-0812">Transmembrane</keyword>
<protein>
    <recommendedName>
        <fullName evidence="3">Secreted protein</fullName>
    </recommendedName>
</protein>
<dbReference type="EMBL" id="AMCI01000627">
    <property type="protein sequence ID" value="EJX08428.1"/>
    <property type="molecule type" value="Genomic_DNA"/>
</dbReference>
<keyword evidence="1" id="KW-1133">Transmembrane helix</keyword>
<evidence type="ECO:0008006" key="3">
    <source>
        <dbReference type="Google" id="ProtNLM"/>
    </source>
</evidence>
<evidence type="ECO:0000256" key="1">
    <source>
        <dbReference type="SAM" id="Phobius"/>
    </source>
</evidence>
<name>J9GYW8_9ZZZZ</name>
<gene>
    <name evidence="2" type="ORF">EVA_03463</name>
</gene>